<feature type="domain" description="Helicase C-terminal" evidence="14">
    <location>
        <begin position="379"/>
        <end position="553"/>
    </location>
</feature>
<reference evidence="16" key="2">
    <citation type="journal article" date="2023" name="IMA Fungus">
        <title>Comparative genomic study of the Penicillium genus elucidates a diverse pangenome and 15 lateral gene transfer events.</title>
        <authorList>
            <person name="Petersen C."/>
            <person name="Sorensen T."/>
            <person name="Nielsen M.R."/>
            <person name="Sondergaard T.E."/>
            <person name="Sorensen J.L."/>
            <person name="Fitzpatrick D.A."/>
            <person name="Frisvad J.C."/>
            <person name="Nielsen K.L."/>
        </authorList>
    </citation>
    <scope>NUCLEOTIDE SEQUENCE</scope>
    <source>
        <strain evidence="16">IBT 30761</strain>
    </source>
</reference>
<dbReference type="GO" id="GO:0003723">
    <property type="term" value="F:RNA binding"/>
    <property type="evidence" value="ECO:0007669"/>
    <property type="project" value="UniProtKB-UniRule"/>
</dbReference>
<dbReference type="GO" id="GO:0004525">
    <property type="term" value="F:ribonuclease III activity"/>
    <property type="evidence" value="ECO:0007669"/>
    <property type="project" value="InterPro"/>
</dbReference>
<keyword evidence="17" id="KW-1185">Reference proteome</keyword>
<evidence type="ECO:0000256" key="9">
    <source>
        <dbReference type="ARBA" id="ARBA00025403"/>
    </source>
</evidence>
<evidence type="ECO:0000256" key="10">
    <source>
        <dbReference type="PROSITE-ProRule" id="PRU00657"/>
    </source>
</evidence>
<feature type="region of interest" description="Disordered" evidence="11">
    <location>
        <begin position="1417"/>
        <end position="1538"/>
    </location>
</feature>
<dbReference type="SUPFAM" id="SSF69065">
    <property type="entry name" value="RNase III domain-like"/>
    <property type="match status" value="2"/>
</dbReference>
<dbReference type="InterPro" id="IPR001650">
    <property type="entry name" value="Helicase_C-like"/>
</dbReference>
<dbReference type="PANTHER" id="PTHR14950">
    <property type="entry name" value="DICER-RELATED"/>
    <property type="match status" value="1"/>
</dbReference>
<feature type="compositionally biased region" description="Polar residues" evidence="11">
    <location>
        <begin position="1446"/>
        <end position="1466"/>
    </location>
</feature>
<dbReference type="GO" id="GO:0005737">
    <property type="term" value="C:cytoplasm"/>
    <property type="evidence" value="ECO:0007669"/>
    <property type="project" value="TreeGrafter"/>
</dbReference>
<reference evidence="16" key="1">
    <citation type="submission" date="2022-11" db="EMBL/GenBank/DDBJ databases">
        <authorList>
            <person name="Petersen C."/>
        </authorList>
    </citation>
    <scope>NUCLEOTIDE SEQUENCE</scope>
    <source>
        <strain evidence="16">IBT 30761</strain>
    </source>
</reference>
<evidence type="ECO:0000256" key="4">
    <source>
        <dbReference type="ARBA" id="ARBA00022801"/>
    </source>
</evidence>
<evidence type="ECO:0000256" key="7">
    <source>
        <dbReference type="ARBA" id="ARBA00022884"/>
    </source>
</evidence>
<proteinExistence type="inferred from homology"/>
<evidence type="ECO:0000256" key="1">
    <source>
        <dbReference type="ARBA" id="ARBA00022721"/>
    </source>
</evidence>
<evidence type="ECO:0008006" key="18">
    <source>
        <dbReference type="Google" id="ProtNLM"/>
    </source>
</evidence>
<dbReference type="CDD" id="cd00593">
    <property type="entry name" value="RIBOc"/>
    <property type="match status" value="2"/>
</dbReference>
<feature type="compositionally biased region" description="Basic residues" evidence="11">
    <location>
        <begin position="1426"/>
        <end position="1443"/>
    </location>
</feature>
<dbReference type="GO" id="GO:0050688">
    <property type="term" value="P:regulation of defense response to virus"/>
    <property type="evidence" value="ECO:0007669"/>
    <property type="project" value="UniProtKB-KW"/>
</dbReference>
<dbReference type="SMART" id="SM00490">
    <property type="entry name" value="HELICc"/>
    <property type="match status" value="1"/>
</dbReference>
<feature type="domain" description="Dicer dsRNA-binding fold" evidence="15">
    <location>
        <begin position="581"/>
        <end position="676"/>
    </location>
</feature>
<feature type="domain" description="RNase III" evidence="12">
    <location>
        <begin position="1131"/>
        <end position="1303"/>
    </location>
</feature>
<dbReference type="Pfam" id="PF03368">
    <property type="entry name" value="Dicer_dimer"/>
    <property type="match status" value="1"/>
</dbReference>
<dbReference type="OrthoDB" id="416741at2759"/>
<dbReference type="GO" id="GO:0004386">
    <property type="term" value="F:helicase activity"/>
    <property type="evidence" value="ECO:0007669"/>
    <property type="project" value="UniProtKB-KW"/>
</dbReference>
<dbReference type="Pfam" id="PF00636">
    <property type="entry name" value="Ribonuclease_3"/>
    <property type="match status" value="2"/>
</dbReference>
<comment type="similarity">
    <text evidence="10">Belongs to the helicase family. Dicer subfamily.</text>
</comment>
<evidence type="ECO:0000256" key="3">
    <source>
        <dbReference type="ARBA" id="ARBA00022741"/>
    </source>
</evidence>
<feature type="domain" description="Helicase ATP-binding" evidence="13">
    <location>
        <begin position="40"/>
        <end position="220"/>
    </location>
</feature>
<keyword evidence="5" id="KW-0347">Helicase</keyword>
<dbReference type="PROSITE" id="PS50142">
    <property type="entry name" value="RNASE_3_2"/>
    <property type="match status" value="2"/>
</dbReference>
<evidence type="ECO:0000256" key="11">
    <source>
        <dbReference type="SAM" id="MobiDB-lite"/>
    </source>
</evidence>
<dbReference type="InterPro" id="IPR005034">
    <property type="entry name" value="Dicer_dimerisation"/>
</dbReference>
<keyword evidence="3" id="KW-0547">Nucleotide-binding</keyword>
<feature type="domain" description="RNase III" evidence="12">
    <location>
        <begin position="957"/>
        <end position="1079"/>
    </location>
</feature>
<evidence type="ECO:0000259" key="15">
    <source>
        <dbReference type="PROSITE" id="PS51327"/>
    </source>
</evidence>
<keyword evidence="8" id="KW-0051">Antiviral defense</keyword>
<dbReference type="PROSITE" id="PS00517">
    <property type="entry name" value="RNASE_3_1"/>
    <property type="match status" value="1"/>
</dbReference>
<dbReference type="SMART" id="SM00535">
    <property type="entry name" value="RIBOc"/>
    <property type="match status" value="2"/>
</dbReference>
<name>A0A9W9G221_9EURO</name>
<dbReference type="RefSeq" id="XP_056478626.1">
    <property type="nucleotide sequence ID" value="XM_056613585.1"/>
</dbReference>
<keyword evidence="6" id="KW-0067">ATP-binding</keyword>
<feature type="compositionally biased region" description="Basic and acidic residues" evidence="11">
    <location>
        <begin position="1475"/>
        <end position="1484"/>
    </location>
</feature>
<dbReference type="GO" id="GO:0051607">
    <property type="term" value="P:defense response to virus"/>
    <property type="evidence" value="ECO:0007669"/>
    <property type="project" value="UniProtKB-KW"/>
</dbReference>
<evidence type="ECO:0000256" key="5">
    <source>
        <dbReference type="ARBA" id="ARBA00022806"/>
    </source>
</evidence>
<dbReference type="SUPFAM" id="SSF52540">
    <property type="entry name" value="P-loop containing nucleoside triphosphate hydrolases"/>
    <property type="match status" value="1"/>
</dbReference>
<dbReference type="Pfam" id="PF00271">
    <property type="entry name" value="Helicase_C"/>
    <property type="match status" value="1"/>
</dbReference>
<evidence type="ECO:0000256" key="6">
    <source>
        <dbReference type="ARBA" id="ARBA00022840"/>
    </source>
</evidence>
<feature type="compositionally biased region" description="Low complexity" evidence="11">
    <location>
        <begin position="1525"/>
        <end position="1538"/>
    </location>
</feature>
<keyword evidence="7 10" id="KW-0694">RNA-binding</keyword>
<comment type="function">
    <text evidence="9">Dicer-like endonuclease involved in cleaving double-stranded RNA in the RNA interference (RNAi) pathway. Produces 21 to 25 bp dsRNAs (siRNAs) which target the selective destruction of homologous RNAs leading to sequence-specific suppression of gene expression, called post-transcriptional gene silencing (PTGS). Part of a broad host defense response against viral infection and transposons.</text>
</comment>
<keyword evidence="2" id="KW-0677">Repeat</keyword>
<protein>
    <recommendedName>
        <fullName evidence="18">Dicer-like protein 2</fullName>
    </recommendedName>
</protein>
<sequence>MGDFIDADVMDEMPDVTAVVARPLPVPNAPYRPRKYQLEMLEASMKENIIVAMDTGSGKTHIAIMRIMAELQICATEQMVWFLAPTVALCMQQQEVIESQIPNVRSRVLTGKDDVDRWTKQSIWNNFLRGVRIVVSTHDVLCDALNHGFVQISQLALMVFDEAHHCRRRHPANKIMQYHYHPIRQRLGPEAVPRILGLTATPIVRFRKKELAAIEANMDAVCKTPSLHRDELLQCIHQPRLDLLTYTPDQSEHGIGSQLLLPLQRCIENYDIEEDPSVELLRENIDQDEHLEFVLRTGDTYCKAQLDRFFERCCHIYDELGGWATDYFIDASIDQLRSSIENDEAMPDLDRMERVYLLKMLAEVSMPDDAMGDFHVSEKLTKLLEYLDEQDNPDPSSIIFARRRVVVTVLTRILSIHPRTKEKFRCASYVGWSRSSNEVEILGDLLSEDMQLGTLAEFKSGRKNLIVATDVLEEGLDISSCSLVISFDKPSSLKSFIQRRGRARSENSAFAILSPMRDALSNVQEWQEVEKVMVDACKDKQLQESELESEKLRKGSAGPTFWAPQHRIVTAINACLSLDDAFKHLQHFFSCLSPDDRGRNFYPVSIYQHQDTRLFQATVTLHPTLDPLTRTVRGLTWWPTAKGAKKEVAFLAYKTLFEQGIVDDHLLPAATSTDTMGDDDNTGSSQEVEDIFRRLARCWSLTNMYFATTITFSLNGVVDDDLTTVMVLPRAMTMPKPFTLYWDIEQQYVASFSAPTRIKGVTKDHIYWMRKASAIFDRGSRSRSSARLAPEDPVAPFVPNIPLDALEGWVRDHEAEPESVIELYRKDPNSLPTGVIRDKSAYAEPRRAIKWVVDEQKRDVYLYCETFAKRVNILKKESLYQDQERAHKPKEKRYEHLPASSCTAERLSAKSAVIGRFIAPILFEFERTAIAYEWLHGTSLFRRQLNFSDNVTPVITALTTPRTLLKPDYEMYEFFGDGVLKFVASCQAYFDHLSFPEGRLSKQRDKNINNRYLAAKATDKFIDRHVFNDRFVPTDWKMPSISGKIAQGRRYRDKDSRLSTKTLADVVEAFFWAAYVDGGIQKASICINLFIKEFDYNALTETVAMLATVSGPTGHLQSTNMQILSNLLGSYRFNNWTLLEQALTPSSVTSDIDRNYQRLEFLGDAVLDMLVISELDSLLSTKTDVRPGAVTLLKHAVVNGNLLGFLCMRHRAQADSIMPWGGASPTSSEPQPLYRFLRGLDDFMSKPNVEDCLQRYDQFNQAATDKLANGSEHPWVELQEIRPVDLLSDIVESVLGAIFVDSCFDLTPCRQFMEALGFWEILHRYIHQQVEVRNPRNIAAAIVKNQWEVDFDYRHKVVPPNRESWSVTVFVRHRISKQIVNMSTDESSDNKDAATLRALAIAIPELRKFEEQRALDEAGVEEDRRANKRQRVRDRRARNRSRKASLSQQPMGGQSESTGSTRTTGDQAPVPDELSAGREAEKGPEQGGPSSTSPPPTSQKPITRSSGPSPTHLLGSNPPPPSPPGSSTSGGLPYGPSV</sequence>
<evidence type="ECO:0000313" key="16">
    <source>
        <dbReference type="EMBL" id="KAJ5110556.1"/>
    </source>
</evidence>
<dbReference type="InterPro" id="IPR014001">
    <property type="entry name" value="Helicase_ATP-bd"/>
</dbReference>
<gene>
    <name evidence="16" type="ORF">N7532_001091</name>
</gene>
<dbReference type="Proteomes" id="UP001149074">
    <property type="component" value="Unassembled WGS sequence"/>
</dbReference>
<dbReference type="InterPro" id="IPR011545">
    <property type="entry name" value="DEAD/DEAH_box_helicase_dom"/>
</dbReference>
<organism evidence="16 17">
    <name type="scientific">Penicillium argentinense</name>
    <dbReference type="NCBI Taxonomy" id="1131581"/>
    <lineage>
        <taxon>Eukaryota</taxon>
        <taxon>Fungi</taxon>
        <taxon>Dikarya</taxon>
        <taxon>Ascomycota</taxon>
        <taxon>Pezizomycotina</taxon>
        <taxon>Eurotiomycetes</taxon>
        <taxon>Eurotiomycetidae</taxon>
        <taxon>Eurotiales</taxon>
        <taxon>Aspergillaceae</taxon>
        <taxon>Penicillium</taxon>
    </lineage>
</organism>
<dbReference type="CDD" id="cd18034">
    <property type="entry name" value="DEXHc_dicer"/>
    <property type="match status" value="1"/>
</dbReference>
<dbReference type="EMBL" id="JAPQKI010000002">
    <property type="protein sequence ID" value="KAJ5110556.1"/>
    <property type="molecule type" value="Genomic_DNA"/>
</dbReference>
<feature type="compositionally biased region" description="Polar residues" evidence="11">
    <location>
        <begin position="1499"/>
        <end position="1509"/>
    </location>
</feature>
<evidence type="ECO:0000256" key="2">
    <source>
        <dbReference type="ARBA" id="ARBA00022737"/>
    </source>
</evidence>
<dbReference type="GO" id="GO:0005634">
    <property type="term" value="C:nucleus"/>
    <property type="evidence" value="ECO:0007669"/>
    <property type="project" value="TreeGrafter"/>
</dbReference>
<dbReference type="PROSITE" id="PS51194">
    <property type="entry name" value="HELICASE_CTER"/>
    <property type="match status" value="1"/>
</dbReference>
<dbReference type="InterPro" id="IPR027417">
    <property type="entry name" value="P-loop_NTPase"/>
</dbReference>
<dbReference type="PANTHER" id="PTHR14950:SF37">
    <property type="entry name" value="ENDORIBONUCLEASE DICER"/>
    <property type="match status" value="1"/>
</dbReference>
<comment type="caution">
    <text evidence="16">The sequence shown here is derived from an EMBL/GenBank/DDBJ whole genome shotgun (WGS) entry which is preliminary data.</text>
</comment>
<dbReference type="PROSITE" id="PS51192">
    <property type="entry name" value="HELICASE_ATP_BIND_1"/>
    <property type="match status" value="1"/>
</dbReference>
<accession>A0A9W9G221</accession>
<evidence type="ECO:0000259" key="13">
    <source>
        <dbReference type="PROSITE" id="PS51192"/>
    </source>
</evidence>
<dbReference type="InterPro" id="IPR000999">
    <property type="entry name" value="RNase_III_dom"/>
</dbReference>
<dbReference type="GeneID" id="81352564"/>
<evidence type="ECO:0000259" key="12">
    <source>
        <dbReference type="PROSITE" id="PS50142"/>
    </source>
</evidence>
<dbReference type="Pfam" id="PF00270">
    <property type="entry name" value="DEAD"/>
    <property type="match status" value="1"/>
</dbReference>
<dbReference type="PROSITE" id="PS51327">
    <property type="entry name" value="DICER_DSRBF"/>
    <property type="match status" value="1"/>
</dbReference>
<evidence type="ECO:0000256" key="8">
    <source>
        <dbReference type="ARBA" id="ARBA00023118"/>
    </source>
</evidence>
<dbReference type="GO" id="GO:0005524">
    <property type="term" value="F:ATP binding"/>
    <property type="evidence" value="ECO:0007669"/>
    <property type="project" value="UniProtKB-KW"/>
</dbReference>
<dbReference type="GO" id="GO:0030422">
    <property type="term" value="P:siRNA processing"/>
    <property type="evidence" value="ECO:0007669"/>
    <property type="project" value="TreeGrafter"/>
</dbReference>
<evidence type="ECO:0000313" key="17">
    <source>
        <dbReference type="Proteomes" id="UP001149074"/>
    </source>
</evidence>
<keyword evidence="1" id="KW-0930">Antiviral protein</keyword>
<dbReference type="InterPro" id="IPR038248">
    <property type="entry name" value="Dicer_dimer_sf"/>
</dbReference>
<dbReference type="Gene3D" id="3.40.50.300">
    <property type="entry name" value="P-loop containing nucleotide triphosphate hydrolases"/>
    <property type="match status" value="2"/>
</dbReference>
<dbReference type="Gene3D" id="1.10.1520.10">
    <property type="entry name" value="Ribonuclease III domain"/>
    <property type="match status" value="2"/>
</dbReference>
<keyword evidence="4" id="KW-0378">Hydrolase</keyword>
<dbReference type="Gene3D" id="3.30.160.380">
    <property type="entry name" value="Dicer dimerisation domain"/>
    <property type="match status" value="1"/>
</dbReference>
<dbReference type="SMART" id="SM00487">
    <property type="entry name" value="DEXDc"/>
    <property type="match status" value="1"/>
</dbReference>
<evidence type="ECO:0000259" key="14">
    <source>
        <dbReference type="PROSITE" id="PS51194"/>
    </source>
</evidence>
<dbReference type="InterPro" id="IPR036389">
    <property type="entry name" value="RNase_III_sf"/>
</dbReference>